<evidence type="ECO:0000313" key="3">
    <source>
        <dbReference type="WBParaSite" id="PTRK_0000909500.1"/>
    </source>
</evidence>
<dbReference type="WBParaSite" id="PTRK_0000909500.1">
    <property type="protein sequence ID" value="PTRK_0000909500.1"/>
    <property type="gene ID" value="PTRK_0000909500"/>
</dbReference>
<feature type="compositionally biased region" description="Low complexity" evidence="1">
    <location>
        <begin position="187"/>
        <end position="198"/>
    </location>
</feature>
<proteinExistence type="predicted"/>
<sequence>MVELTIDGIKVDAPEGSMVMQAAHKAGYCRQLPHVPGGRGKSAQAVARLRHARDQRHGRPHLLREGPRRSEVGRRVRAAGRVAGLWRLFLALPGRKARSLPQGSGPAGRHRDDPLHPVHPLRPLRPGSRRRHGTGHAGPRRARRDHDLRRPLGRVRTVGQHDRHLSGGRADLQALPLQRPHLGTGSPPFGQPARQPGRQPGGPGQGRPRHARGSVRRRSRQRVLAVRP</sequence>
<dbReference type="Proteomes" id="UP000038045">
    <property type="component" value="Unplaced"/>
</dbReference>
<organism evidence="2 3">
    <name type="scientific">Parastrongyloides trichosuri</name>
    <name type="common">Possum-specific nematode worm</name>
    <dbReference type="NCBI Taxonomy" id="131310"/>
    <lineage>
        <taxon>Eukaryota</taxon>
        <taxon>Metazoa</taxon>
        <taxon>Ecdysozoa</taxon>
        <taxon>Nematoda</taxon>
        <taxon>Chromadorea</taxon>
        <taxon>Rhabditida</taxon>
        <taxon>Tylenchina</taxon>
        <taxon>Panagrolaimomorpha</taxon>
        <taxon>Strongyloidoidea</taxon>
        <taxon>Strongyloididae</taxon>
        <taxon>Parastrongyloides</taxon>
    </lineage>
</organism>
<dbReference type="AlphaFoldDB" id="A0A0N4ZLE4"/>
<feature type="region of interest" description="Disordered" evidence="1">
    <location>
        <begin position="51"/>
        <end position="75"/>
    </location>
</feature>
<feature type="compositionally biased region" description="Basic and acidic residues" evidence="1">
    <location>
        <begin position="62"/>
        <end position="74"/>
    </location>
</feature>
<evidence type="ECO:0000256" key="1">
    <source>
        <dbReference type="SAM" id="MobiDB-lite"/>
    </source>
</evidence>
<protein>
    <submittedName>
        <fullName evidence="3">Ald_Xan_dh_C2 domain-containing protein</fullName>
    </submittedName>
</protein>
<feature type="region of interest" description="Disordered" evidence="1">
    <location>
        <begin position="97"/>
        <end position="228"/>
    </location>
</feature>
<keyword evidence="2" id="KW-1185">Reference proteome</keyword>
<feature type="compositionally biased region" description="Basic residues" evidence="1">
    <location>
        <begin position="207"/>
        <end position="221"/>
    </location>
</feature>
<feature type="compositionally biased region" description="Basic residues" evidence="1">
    <location>
        <begin position="127"/>
        <end position="143"/>
    </location>
</feature>
<feature type="compositionally biased region" description="Basic residues" evidence="1">
    <location>
        <begin position="51"/>
        <end position="61"/>
    </location>
</feature>
<name>A0A0N4ZLE4_PARTI</name>
<evidence type="ECO:0000313" key="2">
    <source>
        <dbReference type="Proteomes" id="UP000038045"/>
    </source>
</evidence>
<accession>A0A0N4ZLE4</accession>
<reference evidence="3" key="1">
    <citation type="submission" date="2017-02" db="UniProtKB">
        <authorList>
            <consortium name="WormBaseParasite"/>
        </authorList>
    </citation>
    <scope>IDENTIFICATION</scope>
</reference>